<protein>
    <submittedName>
        <fullName evidence="1">DUF726 domain-containing protein</fullName>
    </submittedName>
</protein>
<keyword evidence="2" id="KW-1185">Reference proteome</keyword>
<dbReference type="InterPro" id="IPR029058">
    <property type="entry name" value="AB_hydrolase_fold"/>
</dbReference>
<evidence type="ECO:0000313" key="1">
    <source>
        <dbReference type="EMBL" id="MCW9714055.1"/>
    </source>
</evidence>
<proteinExistence type="predicted"/>
<accession>A0ABT3Q1Q9</accession>
<dbReference type="InterPro" id="IPR010297">
    <property type="entry name" value="DUF900_hydrolase"/>
</dbReference>
<dbReference type="RefSeq" id="WP_265791115.1">
    <property type="nucleotide sequence ID" value="NZ_BAABRS010000004.1"/>
</dbReference>
<dbReference type="EMBL" id="JAJNDC010000004">
    <property type="protein sequence ID" value="MCW9714055.1"/>
    <property type="molecule type" value="Genomic_DNA"/>
</dbReference>
<comment type="caution">
    <text evidence="1">The sequence shown here is derived from an EMBL/GenBank/DDBJ whole genome shotgun (WGS) entry which is preliminary data.</text>
</comment>
<gene>
    <name evidence="1" type="ORF">LQ318_14175</name>
</gene>
<evidence type="ECO:0000313" key="2">
    <source>
        <dbReference type="Proteomes" id="UP001207337"/>
    </source>
</evidence>
<dbReference type="Gene3D" id="3.40.50.1820">
    <property type="entry name" value="alpha/beta hydrolase"/>
    <property type="match status" value="1"/>
</dbReference>
<dbReference type="SUPFAM" id="SSF53474">
    <property type="entry name" value="alpha/beta-Hydrolases"/>
    <property type="match status" value="1"/>
</dbReference>
<dbReference type="Pfam" id="PF05990">
    <property type="entry name" value="DUF900"/>
    <property type="match status" value="1"/>
</dbReference>
<sequence>MFLINLRQDGVKGNTFSRFEQISYLDEDMKLHSMTDDDLMQQVAQKNILVLIHGFNNTTHHIQSVFKKIEQQYRIFFNSEYDAIIGYVWPGGESEFNYFKSKRNARRAGRQLRHWINRFSKAKCTIDVIGHSMATIVGYHALKTNKKMRIRNVFSFGAAVSQNIFLKESTEQIIQKMDSLYLFHTENDDILKYWFRLVEWQDAVGYSGLQNQTEVVSHLEKLTIVDCSEVISNHTEYWNSRVVFEFIGKTLSGKQYPRKYKLLPGFHTVFDKVFGDSKKRLSTA</sequence>
<name>A0ABT3Q1Q9_9BACT</name>
<reference evidence="1 2" key="1">
    <citation type="submission" date="2021-11" db="EMBL/GenBank/DDBJ databases">
        <title>Aliifidinibius sp. nov., a new bacterium isolated from saline soil.</title>
        <authorList>
            <person name="Galisteo C."/>
            <person name="De La Haba R."/>
            <person name="Sanchez-Porro C."/>
            <person name="Ventosa A."/>
        </authorList>
    </citation>
    <scope>NUCLEOTIDE SEQUENCE [LARGE SCALE GENOMIC DNA]</scope>
    <source>
        <strain evidence="1 2">KACC 190600</strain>
    </source>
</reference>
<organism evidence="1 2">
    <name type="scientific">Fodinibius salicampi</name>
    <dbReference type="NCBI Taxonomy" id="1920655"/>
    <lineage>
        <taxon>Bacteria</taxon>
        <taxon>Pseudomonadati</taxon>
        <taxon>Balneolota</taxon>
        <taxon>Balneolia</taxon>
        <taxon>Balneolales</taxon>
        <taxon>Balneolaceae</taxon>
        <taxon>Fodinibius</taxon>
    </lineage>
</organism>
<dbReference type="Proteomes" id="UP001207337">
    <property type="component" value="Unassembled WGS sequence"/>
</dbReference>